<evidence type="ECO:0000256" key="1">
    <source>
        <dbReference type="ARBA" id="ARBA00009336"/>
    </source>
</evidence>
<dbReference type="OrthoDB" id="10254444at2759"/>
<comment type="similarity">
    <text evidence="1">Belongs to the glycosyl hydrolase 18 family.</text>
</comment>
<dbReference type="InterPro" id="IPR017853">
    <property type="entry name" value="GH"/>
</dbReference>
<dbReference type="Proteomes" id="UP000288216">
    <property type="component" value="Unassembled WGS sequence"/>
</dbReference>
<dbReference type="Gene3D" id="3.20.20.80">
    <property type="entry name" value="Glycosidases"/>
    <property type="match status" value="1"/>
</dbReference>
<evidence type="ECO:0000259" key="3">
    <source>
        <dbReference type="PROSITE" id="PS51910"/>
    </source>
</evidence>
<gene>
    <name evidence="4" type="ORF">scyTo_0020874</name>
</gene>
<proteinExistence type="inferred from homology"/>
<dbReference type="SUPFAM" id="SSF51445">
    <property type="entry name" value="(Trans)glycosidases"/>
    <property type="match status" value="1"/>
</dbReference>
<dbReference type="PROSITE" id="PS51910">
    <property type="entry name" value="GH18_2"/>
    <property type="match status" value="1"/>
</dbReference>
<evidence type="ECO:0000313" key="5">
    <source>
        <dbReference type="Proteomes" id="UP000288216"/>
    </source>
</evidence>
<organism evidence="4 5">
    <name type="scientific">Scyliorhinus torazame</name>
    <name type="common">Cloudy catshark</name>
    <name type="synonym">Catulus torazame</name>
    <dbReference type="NCBI Taxonomy" id="75743"/>
    <lineage>
        <taxon>Eukaryota</taxon>
        <taxon>Metazoa</taxon>
        <taxon>Chordata</taxon>
        <taxon>Craniata</taxon>
        <taxon>Vertebrata</taxon>
        <taxon>Chondrichthyes</taxon>
        <taxon>Elasmobranchii</taxon>
        <taxon>Galeomorphii</taxon>
        <taxon>Galeoidea</taxon>
        <taxon>Carcharhiniformes</taxon>
        <taxon>Scyliorhinidae</taxon>
        <taxon>Scyliorhinus</taxon>
    </lineage>
</organism>
<dbReference type="InterPro" id="IPR001223">
    <property type="entry name" value="Glyco_hydro18_cat"/>
</dbReference>
<keyword evidence="5" id="KW-1185">Reference proteome</keyword>
<sequence>MFGKPDFDQLAPVVDAFSLMTYDYSNSHRPGPNSPIPWIRACVQKLDPDANWRSKILLGLNFYGMIYGTLGGTAEPIVGHSQPYHCGSGVTCKPDQLVVNMENHFEQQIQKTGS</sequence>
<dbReference type="GO" id="GO:0070492">
    <property type="term" value="F:oligosaccharide binding"/>
    <property type="evidence" value="ECO:0007669"/>
    <property type="project" value="TreeGrafter"/>
</dbReference>
<comment type="caution">
    <text evidence="4">The sequence shown here is derived from an EMBL/GenBank/DDBJ whole genome shotgun (WGS) entry which is preliminary data.</text>
</comment>
<dbReference type="PANTHER" id="PTHR46066">
    <property type="entry name" value="CHITINASE DOMAIN-CONTAINING PROTEIN 1 FAMILY MEMBER"/>
    <property type="match status" value="1"/>
</dbReference>
<dbReference type="AlphaFoldDB" id="A0A401PPK3"/>
<evidence type="ECO:0000313" key="4">
    <source>
        <dbReference type="EMBL" id="GCB75038.1"/>
    </source>
</evidence>
<dbReference type="PANTHER" id="PTHR46066:SF2">
    <property type="entry name" value="CHITINASE DOMAIN-CONTAINING PROTEIN 1"/>
    <property type="match status" value="1"/>
</dbReference>
<evidence type="ECO:0000256" key="2">
    <source>
        <dbReference type="ARBA" id="ARBA00040976"/>
    </source>
</evidence>
<dbReference type="GO" id="GO:0005975">
    <property type="term" value="P:carbohydrate metabolic process"/>
    <property type="evidence" value="ECO:0007669"/>
    <property type="project" value="InterPro"/>
</dbReference>
<protein>
    <recommendedName>
        <fullName evidence="2">Chitinase domain-containing protein 1</fullName>
    </recommendedName>
</protein>
<dbReference type="GO" id="GO:0012505">
    <property type="term" value="C:endomembrane system"/>
    <property type="evidence" value="ECO:0007669"/>
    <property type="project" value="TreeGrafter"/>
</dbReference>
<reference evidence="4 5" key="1">
    <citation type="journal article" date="2018" name="Nat. Ecol. Evol.">
        <title>Shark genomes provide insights into elasmobranch evolution and the origin of vertebrates.</title>
        <authorList>
            <person name="Hara Y"/>
            <person name="Yamaguchi K"/>
            <person name="Onimaru K"/>
            <person name="Kadota M"/>
            <person name="Koyanagi M"/>
            <person name="Keeley SD"/>
            <person name="Tatsumi K"/>
            <person name="Tanaka K"/>
            <person name="Motone F"/>
            <person name="Kageyama Y"/>
            <person name="Nozu R"/>
            <person name="Adachi N"/>
            <person name="Nishimura O"/>
            <person name="Nakagawa R"/>
            <person name="Tanegashima C"/>
            <person name="Kiyatake I"/>
            <person name="Matsumoto R"/>
            <person name="Murakumo K"/>
            <person name="Nishida K"/>
            <person name="Terakita A"/>
            <person name="Kuratani S"/>
            <person name="Sato K"/>
            <person name="Hyodo S Kuraku.S."/>
        </authorList>
    </citation>
    <scope>NUCLEOTIDE SEQUENCE [LARGE SCALE GENOMIC DNA]</scope>
</reference>
<feature type="domain" description="GH18" evidence="3">
    <location>
        <begin position="1"/>
        <end position="114"/>
    </location>
</feature>
<name>A0A401PPK3_SCYTO</name>
<dbReference type="STRING" id="75743.A0A401PPK3"/>
<accession>A0A401PPK3</accession>
<dbReference type="EMBL" id="BFAA01017523">
    <property type="protein sequence ID" value="GCB75038.1"/>
    <property type="molecule type" value="Genomic_DNA"/>
</dbReference>